<dbReference type="SUPFAM" id="SSF52540">
    <property type="entry name" value="P-loop containing nucleoside triphosphate hydrolases"/>
    <property type="match status" value="1"/>
</dbReference>
<comment type="subcellular location">
    <subcellularLocation>
        <location evidence="1">Cytoplasm</location>
    </subcellularLocation>
</comment>
<dbReference type="InterPro" id="IPR001482">
    <property type="entry name" value="T2SS/T4SS_dom"/>
</dbReference>
<dbReference type="SUPFAM" id="SSF160246">
    <property type="entry name" value="EspE N-terminal domain-like"/>
    <property type="match status" value="1"/>
</dbReference>
<evidence type="ECO:0000256" key="1">
    <source>
        <dbReference type="ARBA" id="ARBA00004496"/>
    </source>
</evidence>
<dbReference type="PANTHER" id="PTHR30258">
    <property type="entry name" value="TYPE II SECRETION SYSTEM PROTEIN GSPE-RELATED"/>
    <property type="match status" value="1"/>
</dbReference>
<dbReference type="Gene3D" id="3.40.50.300">
    <property type="entry name" value="P-loop containing nucleotide triphosphate hydrolases"/>
    <property type="match status" value="1"/>
</dbReference>
<dbReference type="PROSITE" id="PS00662">
    <property type="entry name" value="T2SP_E"/>
    <property type="match status" value="1"/>
</dbReference>
<feature type="coiled-coil region" evidence="6">
    <location>
        <begin position="136"/>
        <end position="171"/>
    </location>
</feature>
<proteinExistence type="inferred from homology"/>
<dbReference type="CDD" id="cd01129">
    <property type="entry name" value="PulE-GspE-like"/>
    <property type="match status" value="1"/>
</dbReference>
<dbReference type="InterPro" id="IPR037257">
    <property type="entry name" value="T2SS_E_N_sf"/>
</dbReference>
<dbReference type="NCBIfam" id="TIGR02538">
    <property type="entry name" value="type_IV_pilB"/>
    <property type="match status" value="1"/>
</dbReference>
<accession>A0AA46DYC6</accession>
<dbReference type="FunFam" id="3.30.450.90:FF:000001">
    <property type="entry name" value="Type II secretion system ATPase GspE"/>
    <property type="match status" value="1"/>
</dbReference>
<evidence type="ECO:0000256" key="3">
    <source>
        <dbReference type="ARBA" id="ARBA00022490"/>
    </source>
</evidence>
<comment type="caution">
    <text evidence="8">The sequence shown here is derived from an EMBL/GenBank/DDBJ whole genome shotgun (WGS) entry which is preliminary data.</text>
</comment>
<evidence type="ECO:0000256" key="6">
    <source>
        <dbReference type="SAM" id="Coils"/>
    </source>
</evidence>
<dbReference type="InterPro" id="IPR007831">
    <property type="entry name" value="T2SS_GspE_N"/>
</dbReference>
<protein>
    <submittedName>
        <fullName evidence="8">Type IV pilus assembly protein PilB</fullName>
    </submittedName>
</protein>
<dbReference type="EMBL" id="SOBG01000005">
    <property type="protein sequence ID" value="TDT69801.1"/>
    <property type="molecule type" value="Genomic_DNA"/>
</dbReference>
<dbReference type="GO" id="GO:0005886">
    <property type="term" value="C:plasma membrane"/>
    <property type="evidence" value="ECO:0007669"/>
    <property type="project" value="TreeGrafter"/>
</dbReference>
<organism evidence="8 9">
    <name type="scientific">Hypnocyclicus thermotrophus</name>
    <dbReference type="NCBI Taxonomy" id="1627895"/>
    <lineage>
        <taxon>Bacteria</taxon>
        <taxon>Fusobacteriati</taxon>
        <taxon>Fusobacteriota</taxon>
        <taxon>Fusobacteriia</taxon>
        <taxon>Fusobacteriales</taxon>
        <taxon>Fusobacteriaceae</taxon>
        <taxon>Hypnocyclicus</taxon>
    </lineage>
</organism>
<comment type="similarity">
    <text evidence="2">Belongs to the GSP E family.</text>
</comment>
<dbReference type="GO" id="GO:0005524">
    <property type="term" value="F:ATP binding"/>
    <property type="evidence" value="ECO:0007669"/>
    <property type="project" value="UniProtKB-KW"/>
</dbReference>
<reference evidence="8 9" key="1">
    <citation type="submission" date="2019-03" db="EMBL/GenBank/DDBJ databases">
        <title>Genomic Encyclopedia of Type Strains, Phase IV (KMG-IV): sequencing the most valuable type-strain genomes for metagenomic binning, comparative biology and taxonomic classification.</title>
        <authorList>
            <person name="Goeker M."/>
        </authorList>
    </citation>
    <scope>NUCLEOTIDE SEQUENCE [LARGE SCALE GENOMIC DNA]</scope>
    <source>
        <strain evidence="8 9">DSM 100055</strain>
    </source>
</reference>
<keyword evidence="4" id="KW-0547">Nucleotide-binding</keyword>
<dbReference type="InterPro" id="IPR013374">
    <property type="entry name" value="ATPase_typ4_pilus-assembl_PilB"/>
</dbReference>
<gene>
    <name evidence="8" type="ORF">EV215_1341</name>
</gene>
<evidence type="ECO:0000259" key="7">
    <source>
        <dbReference type="PROSITE" id="PS00662"/>
    </source>
</evidence>
<dbReference type="FunFam" id="3.40.50.300:FF:000398">
    <property type="entry name" value="Type IV pilus assembly ATPase PilB"/>
    <property type="match status" value="1"/>
</dbReference>
<dbReference type="Pfam" id="PF00437">
    <property type="entry name" value="T2SSE"/>
    <property type="match status" value="1"/>
</dbReference>
<evidence type="ECO:0000256" key="4">
    <source>
        <dbReference type="ARBA" id="ARBA00022741"/>
    </source>
</evidence>
<dbReference type="AlphaFoldDB" id="A0AA46DYC6"/>
<keyword evidence="9" id="KW-1185">Reference proteome</keyword>
<dbReference type="GO" id="GO:0009297">
    <property type="term" value="P:pilus assembly"/>
    <property type="evidence" value="ECO:0007669"/>
    <property type="project" value="InterPro"/>
</dbReference>
<dbReference type="Gene3D" id="3.30.450.90">
    <property type="match status" value="1"/>
</dbReference>
<evidence type="ECO:0000313" key="9">
    <source>
        <dbReference type="Proteomes" id="UP000294678"/>
    </source>
</evidence>
<dbReference type="Gene3D" id="3.30.300.160">
    <property type="entry name" value="Type II secretion system, protein E, N-terminal domain"/>
    <property type="match status" value="1"/>
</dbReference>
<feature type="domain" description="Bacterial type II secretion system protein E" evidence="7">
    <location>
        <begin position="393"/>
        <end position="407"/>
    </location>
</feature>
<dbReference type="GO" id="GO:0005737">
    <property type="term" value="C:cytoplasm"/>
    <property type="evidence" value="ECO:0007669"/>
    <property type="project" value="UniProtKB-SubCell"/>
</dbReference>
<evidence type="ECO:0000313" key="8">
    <source>
        <dbReference type="EMBL" id="TDT69801.1"/>
    </source>
</evidence>
<evidence type="ECO:0000256" key="5">
    <source>
        <dbReference type="ARBA" id="ARBA00022840"/>
    </source>
</evidence>
<dbReference type="Proteomes" id="UP000294678">
    <property type="component" value="Unassembled WGS sequence"/>
</dbReference>
<evidence type="ECO:0000256" key="2">
    <source>
        <dbReference type="ARBA" id="ARBA00006611"/>
    </source>
</evidence>
<dbReference type="Pfam" id="PF05157">
    <property type="entry name" value="MshEN"/>
    <property type="match status" value="1"/>
</dbReference>
<dbReference type="InterPro" id="IPR027417">
    <property type="entry name" value="P-loop_NTPase"/>
</dbReference>
<name>A0AA46DYC6_9FUSO</name>
<dbReference type="GO" id="GO:0016887">
    <property type="term" value="F:ATP hydrolysis activity"/>
    <property type="evidence" value="ECO:0007669"/>
    <property type="project" value="InterPro"/>
</dbReference>
<keyword evidence="6" id="KW-0175">Coiled coil</keyword>
<sequence>MYSMVIVRRQLMIGDKLIQEGLITEEQLQIALIEQKKVKEKLGETLINLGHIRADQLLPILSEHIGVGSIIINYSDIDEELMEKLPSEFMHDNSVIPIRKEGNKLLVAFADPTNVFLVDEVQMRTKEVIKPILALKRNIQEIIIEYETRKNNQTNEDVDSILSELEHMTDEDKEFANEVEELESGLSSESAPVIRVVNAIIGKAVKIGASDIHIEPYSKTVRVRCRVDGVLIELNSFPKSAYNAVVSRIKIMSDLDIAEKRLPQDGRFRIRANGRNIDFRISTLPIISGEKVVMRILDKGAQKLDLDLLGYDEEDLRRIRSVLKKPYGMFLVTGPTGSGKSTTLYSALMEVNSGDINISTAEDPVEYEIEGINQVHCRQEIGLDFATALRSFLRQDPDVIMVGEIRDRETAEISIKAALTGHLLLSTLHTNDAPSTINRLLNMGIEPFMISSSLLAVTAQRLARKICPHCKTEKTYNKEMFLSINLDYEEYKNIPFYYGEGCSKCNGTGYKGRVGLHEIMVLDDDLRDLISARASTKEIRETAKRNGMKTLRKRALEKALKGETTLEEVLRVTLI</sequence>
<keyword evidence="5" id="KW-0067">ATP-binding</keyword>
<dbReference type="RefSeq" id="WP_243832405.1">
    <property type="nucleotide sequence ID" value="NZ_SOBG01000005.1"/>
</dbReference>
<keyword evidence="3" id="KW-0963">Cytoplasm</keyword>
<dbReference type="PANTHER" id="PTHR30258:SF1">
    <property type="entry name" value="PROTEIN TRANSPORT PROTEIN HOFB HOMOLOG"/>
    <property type="match status" value="1"/>
</dbReference>